<reference evidence="1" key="1">
    <citation type="journal article" date="2010" name="Science">
        <title>Plasticity of animal genome architecture unmasked by rapid evolution of a pelagic tunicate.</title>
        <authorList>
            <person name="Denoeud F."/>
            <person name="Henriet S."/>
            <person name="Mungpakdee S."/>
            <person name="Aury J.M."/>
            <person name="Da Silva C."/>
            <person name="Brinkmann H."/>
            <person name="Mikhaleva J."/>
            <person name="Olsen L.C."/>
            <person name="Jubin C."/>
            <person name="Canestro C."/>
            <person name="Bouquet J.M."/>
            <person name="Danks G."/>
            <person name="Poulain J."/>
            <person name="Campsteijn C."/>
            <person name="Adamski M."/>
            <person name="Cross I."/>
            <person name="Yadetie F."/>
            <person name="Muffato M."/>
            <person name="Louis A."/>
            <person name="Butcher S."/>
            <person name="Tsagkogeorga G."/>
            <person name="Konrad A."/>
            <person name="Singh S."/>
            <person name="Jensen M.F."/>
            <person name="Cong E.H."/>
            <person name="Eikeseth-Otteraa H."/>
            <person name="Noel B."/>
            <person name="Anthouard V."/>
            <person name="Porcel B.M."/>
            <person name="Kachouri-Lafond R."/>
            <person name="Nishino A."/>
            <person name="Ugolini M."/>
            <person name="Chourrout P."/>
            <person name="Nishida H."/>
            <person name="Aasland R."/>
            <person name="Huzurbazar S."/>
            <person name="Westhof E."/>
            <person name="Delsuc F."/>
            <person name="Lehrach H."/>
            <person name="Reinhardt R."/>
            <person name="Weissenbach J."/>
            <person name="Roy S.W."/>
            <person name="Artiguenave F."/>
            <person name="Postlethwait J.H."/>
            <person name="Manak J.R."/>
            <person name="Thompson E.M."/>
            <person name="Jaillon O."/>
            <person name="Du Pasquier L."/>
            <person name="Boudinot P."/>
            <person name="Liberles D.A."/>
            <person name="Volff J.N."/>
            <person name="Philippe H."/>
            <person name="Lenhard B."/>
            <person name="Roest Crollius H."/>
            <person name="Wincker P."/>
            <person name="Chourrout D."/>
        </authorList>
    </citation>
    <scope>NUCLEOTIDE SEQUENCE [LARGE SCALE GENOMIC DNA]</scope>
</reference>
<protein>
    <submittedName>
        <fullName evidence="1">Uncharacterized protein</fullName>
    </submittedName>
</protein>
<dbReference type="EMBL" id="FN656861">
    <property type="protein sequence ID" value="CBY42089.1"/>
    <property type="molecule type" value="Genomic_DNA"/>
</dbReference>
<name>E4Z311_OIKDI</name>
<organism evidence="1">
    <name type="scientific">Oikopleura dioica</name>
    <name type="common">Tunicate</name>
    <dbReference type="NCBI Taxonomy" id="34765"/>
    <lineage>
        <taxon>Eukaryota</taxon>
        <taxon>Metazoa</taxon>
        <taxon>Chordata</taxon>
        <taxon>Tunicata</taxon>
        <taxon>Appendicularia</taxon>
        <taxon>Copelata</taxon>
        <taxon>Oikopleuridae</taxon>
        <taxon>Oikopleura</taxon>
    </lineage>
</organism>
<dbReference type="Proteomes" id="UP000011014">
    <property type="component" value="Unassembled WGS sequence"/>
</dbReference>
<evidence type="ECO:0000313" key="1">
    <source>
        <dbReference type="EMBL" id="CBY42089.1"/>
    </source>
</evidence>
<feature type="non-terminal residue" evidence="1">
    <location>
        <position position="1"/>
    </location>
</feature>
<accession>E4Z311</accession>
<proteinExistence type="predicted"/>
<sequence length="13" mass="1550">IKGILLRKIIKVR</sequence>
<gene>
    <name evidence="1" type="ORF">GSOID_T00025754001</name>
</gene>